<dbReference type="PATRIC" id="fig|1353533.3.peg.441"/>
<name>V4HWF7_PSEL2</name>
<organism evidence="2 3">
    <name type="scientific">Pseudoalteromonas luteoviolacea (strain 2ta16)</name>
    <dbReference type="NCBI Taxonomy" id="1353533"/>
    <lineage>
        <taxon>Bacteria</taxon>
        <taxon>Pseudomonadati</taxon>
        <taxon>Pseudomonadota</taxon>
        <taxon>Gammaproteobacteria</taxon>
        <taxon>Alteromonadales</taxon>
        <taxon>Pseudoalteromonadaceae</taxon>
        <taxon>Pseudoalteromonas</taxon>
    </lineage>
</organism>
<feature type="transmembrane region" description="Helical" evidence="1">
    <location>
        <begin position="128"/>
        <end position="150"/>
    </location>
</feature>
<feature type="transmembrane region" description="Helical" evidence="1">
    <location>
        <begin position="6"/>
        <end position="32"/>
    </location>
</feature>
<proteinExistence type="predicted"/>
<keyword evidence="1" id="KW-0812">Transmembrane</keyword>
<comment type="caution">
    <text evidence="2">The sequence shown here is derived from an EMBL/GenBank/DDBJ whole genome shotgun (WGS) entry which is preliminary data.</text>
</comment>
<feature type="transmembrane region" description="Helical" evidence="1">
    <location>
        <begin position="67"/>
        <end position="87"/>
    </location>
</feature>
<feature type="transmembrane region" description="Helical" evidence="1">
    <location>
        <begin position="39"/>
        <end position="61"/>
    </location>
</feature>
<keyword evidence="1" id="KW-0472">Membrane</keyword>
<feature type="transmembrane region" description="Helical" evidence="1">
    <location>
        <begin position="96"/>
        <end position="116"/>
    </location>
</feature>
<sequence>MAYDYFGLSIGALVIWGFFMASLLHVSFYILAVNKNVQALACAFILAASYSLSDLTTSVNFESIDFAIYFVYDIVTLAIVIMSRHFFYKCDSRQPCYIYCTLGLTINAMLFLAMFIDSHLLGTDEPWALWYFYSSMVNIVDLVMVGALILNRDFLGLQLISRKVLNIKTT</sequence>
<dbReference type="EMBL" id="AUSV01000006">
    <property type="protein sequence ID" value="ESP95165.1"/>
    <property type="molecule type" value="Genomic_DNA"/>
</dbReference>
<reference evidence="2 3" key="1">
    <citation type="submission" date="2013-07" db="EMBL/GenBank/DDBJ databases">
        <title>Draft genome sequence of Pseudoalteromonas luteoviolacea 2ta16.</title>
        <authorList>
            <person name="Allen E.E."/>
            <person name="Azam F."/>
            <person name="Podell S."/>
        </authorList>
    </citation>
    <scope>NUCLEOTIDE SEQUENCE [LARGE SCALE GENOMIC DNA]</scope>
    <source>
        <strain evidence="2 3">2ta16</strain>
    </source>
</reference>
<dbReference type="AlphaFoldDB" id="V4HWF7"/>
<protein>
    <submittedName>
        <fullName evidence="2">Uncharacterized protein</fullName>
    </submittedName>
</protein>
<evidence type="ECO:0000256" key="1">
    <source>
        <dbReference type="SAM" id="Phobius"/>
    </source>
</evidence>
<keyword evidence="1" id="KW-1133">Transmembrane helix</keyword>
<accession>V4HWF7</accession>
<dbReference type="Proteomes" id="UP000017820">
    <property type="component" value="Unassembled WGS sequence"/>
</dbReference>
<evidence type="ECO:0000313" key="3">
    <source>
        <dbReference type="Proteomes" id="UP000017820"/>
    </source>
</evidence>
<evidence type="ECO:0000313" key="2">
    <source>
        <dbReference type="EMBL" id="ESP95165.1"/>
    </source>
</evidence>
<gene>
    <name evidence="2" type="ORF">PL2TA16_04421</name>
</gene>